<gene>
    <name evidence="1" type="ORF">SAMN06296273_2212</name>
</gene>
<dbReference type="Proteomes" id="UP000242498">
    <property type="component" value="Chromosome I"/>
</dbReference>
<organism evidence="1 2">
    <name type="scientific">Nitrosomonas ureae</name>
    <dbReference type="NCBI Taxonomy" id="44577"/>
    <lineage>
        <taxon>Bacteria</taxon>
        <taxon>Pseudomonadati</taxon>
        <taxon>Pseudomonadota</taxon>
        <taxon>Betaproteobacteria</taxon>
        <taxon>Nitrosomonadales</taxon>
        <taxon>Nitrosomonadaceae</taxon>
        <taxon>Nitrosomonas</taxon>
    </lineage>
</organism>
<dbReference type="AlphaFoldDB" id="A0A285BZK8"/>
<protein>
    <submittedName>
        <fullName evidence="1">Uncharacterized protein</fullName>
    </submittedName>
</protein>
<dbReference type="EMBL" id="LT907782">
    <property type="protein sequence ID" value="SNX60741.1"/>
    <property type="molecule type" value="Genomic_DNA"/>
</dbReference>
<sequence>MFMIMKYESDYWMSALTAFMQAVNRYEKKGRDFVLMTIMRVTDNQQFFQYGIVSKLILDP</sequence>
<accession>A0A285BZK8</accession>
<evidence type="ECO:0000313" key="1">
    <source>
        <dbReference type="EMBL" id="SNX60741.1"/>
    </source>
</evidence>
<name>A0A285BZK8_9PROT</name>
<proteinExistence type="predicted"/>
<evidence type="ECO:0000313" key="2">
    <source>
        <dbReference type="Proteomes" id="UP000242498"/>
    </source>
</evidence>
<reference evidence="1 2" key="1">
    <citation type="submission" date="2017-08" db="EMBL/GenBank/DDBJ databases">
        <authorList>
            <person name="de Groot N.N."/>
        </authorList>
    </citation>
    <scope>NUCLEOTIDE SEQUENCE [LARGE SCALE GENOMIC DNA]</scope>
    <source>
        <strain evidence="1 2">Nm15</strain>
    </source>
</reference>